<proteinExistence type="predicted"/>
<accession>A0ACC3NW25</accession>
<keyword evidence="2" id="KW-1185">Reference proteome</keyword>
<dbReference type="Proteomes" id="UP001281147">
    <property type="component" value="Unassembled WGS sequence"/>
</dbReference>
<dbReference type="EMBL" id="JAUTXU010000008">
    <property type="protein sequence ID" value="KAK3723672.1"/>
    <property type="molecule type" value="Genomic_DNA"/>
</dbReference>
<protein>
    <submittedName>
        <fullName evidence="1">Uncharacterized protein</fullName>
    </submittedName>
</protein>
<reference evidence="1" key="1">
    <citation type="submission" date="2023-07" db="EMBL/GenBank/DDBJ databases">
        <title>Black Yeasts Isolated from many extreme environments.</title>
        <authorList>
            <person name="Coleine C."/>
            <person name="Stajich J.E."/>
            <person name="Selbmann L."/>
        </authorList>
    </citation>
    <scope>NUCLEOTIDE SEQUENCE</scope>
    <source>
        <strain evidence="1">CCFEE 5714</strain>
    </source>
</reference>
<comment type="caution">
    <text evidence="1">The sequence shown here is derived from an EMBL/GenBank/DDBJ whole genome shotgun (WGS) entry which is preliminary data.</text>
</comment>
<evidence type="ECO:0000313" key="2">
    <source>
        <dbReference type="Proteomes" id="UP001281147"/>
    </source>
</evidence>
<name>A0ACC3NW25_9PEZI</name>
<gene>
    <name evidence="1" type="ORF">LTR37_001553</name>
</gene>
<evidence type="ECO:0000313" key="1">
    <source>
        <dbReference type="EMBL" id="KAK3723672.1"/>
    </source>
</evidence>
<sequence>MGGGSEIPQHDLTEARKFLSSGMVDNYFDHAPIRTSDEAMQAYYESHPFKGATNPYSHVRGLPRTSRDESPPPFIRLDGLVKVDLRSFNDLRTQDLLQRRHSTTHRACRRTNRTYHVHQPSASDPTAFAALLAAAQEHRHPFQHLSRATTAIALVLRAASAIAPAAETNHPSTGTTSLKDTAAPRTATAVEHRHHARTKSVSKSRKQWIVQQVNIKAFAYLAVQHAKVKAHAYLVVGKALGFDNPDDIMEAYNDGTLVRRGRMQNGDRHRRSQYNRGTTAQIQDEAVGVFCRSPTKPYAIIQYRISVRLPEHDVGNTLCGHREMRACVDLVVSIASLLMTSHTANAITASPITDLTTHGLNLSPPYWAVVVGTFRHQTGLWACRATARANPTWDDSIYDRGRASAPPPTPPYDKRPKPADRAATNSGRRNQRRQAEAEGFPWNRDIDFRVARANATREDGGEGYQGHSQSHITALSVVVM</sequence>
<organism evidence="1 2">
    <name type="scientific">Vermiconidia calcicola</name>
    <dbReference type="NCBI Taxonomy" id="1690605"/>
    <lineage>
        <taxon>Eukaryota</taxon>
        <taxon>Fungi</taxon>
        <taxon>Dikarya</taxon>
        <taxon>Ascomycota</taxon>
        <taxon>Pezizomycotina</taxon>
        <taxon>Dothideomycetes</taxon>
        <taxon>Dothideomycetidae</taxon>
        <taxon>Mycosphaerellales</taxon>
        <taxon>Extremaceae</taxon>
        <taxon>Vermiconidia</taxon>
    </lineage>
</organism>